<accession>A0ABW3TZT1</accession>
<dbReference type="RefSeq" id="WP_381480224.1">
    <property type="nucleotide sequence ID" value="NZ_JBHTLT010000035.1"/>
</dbReference>
<dbReference type="EMBL" id="JBHTLT010000035">
    <property type="protein sequence ID" value="MFD1204897.1"/>
    <property type="molecule type" value="Genomic_DNA"/>
</dbReference>
<dbReference type="Gene3D" id="1.20.120.520">
    <property type="entry name" value="nmb1532 protein domain like"/>
    <property type="match status" value="1"/>
</dbReference>
<evidence type="ECO:0000256" key="4">
    <source>
        <dbReference type="ARBA" id="ARBA00023004"/>
    </source>
</evidence>
<reference evidence="7" key="1">
    <citation type="journal article" date="2019" name="Int. J. Syst. Evol. Microbiol.">
        <title>The Global Catalogue of Microorganisms (GCM) 10K type strain sequencing project: providing services to taxonomists for standard genome sequencing and annotation.</title>
        <authorList>
            <consortium name="The Broad Institute Genomics Platform"/>
            <consortium name="The Broad Institute Genome Sequencing Center for Infectious Disease"/>
            <person name="Wu L."/>
            <person name="Ma J."/>
        </authorList>
    </citation>
    <scope>NUCLEOTIDE SEQUENCE [LARGE SCALE GENOMIC DNA]</scope>
    <source>
        <strain evidence="7">CCUG 53915</strain>
    </source>
</reference>
<dbReference type="NCBIfam" id="TIGR03652">
    <property type="entry name" value="FeS_repair_RIC"/>
    <property type="match status" value="1"/>
</dbReference>
<dbReference type="PANTHER" id="PTHR36438">
    <property type="entry name" value="IRON-SULFUR CLUSTER REPAIR PROTEIN YTFE"/>
    <property type="match status" value="1"/>
</dbReference>
<dbReference type="InterPro" id="IPR012312">
    <property type="entry name" value="Hemerythrin-like"/>
</dbReference>
<protein>
    <submittedName>
        <fullName evidence="6">Iron-sulfur cluster repair di-iron protein</fullName>
    </submittedName>
</protein>
<comment type="caution">
    <text evidence="6">The sequence shown here is derived from an EMBL/GenBank/DDBJ whole genome shotgun (WGS) entry which is preliminary data.</text>
</comment>
<dbReference type="Pfam" id="PF01814">
    <property type="entry name" value="Hemerythrin"/>
    <property type="match status" value="1"/>
</dbReference>
<feature type="domain" description="Hemerythrin-like" evidence="5">
    <location>
        <begin position="86"/>
        <end position="227"/>
    </location>
</feature>
<keyword evidence="4" id="KW-0408">Iron</keyword>
<evidence type="ECO:0000313" key="6">
    <source>
        <dbReference type="EMBL" id="MFD1204897.1"/>
    </source>
</evidence>
<comment type="subcellular location">
    <subcellularLocation>
        <location evidence="1">Cytoplasm</location>
    </subcellularLocation>
</comment>
<keyword evidence="2" id="KW-0963">Cytoplasm</keyword>
<name>A0ABW3TZT1_9BACL</name>
<dbReference type="PANTHER" id="PTHR36438:SF1">
    <property type="entry name" value="IRON-SULFUR CLUSTER REPAIR PROTEIN YTFE"/>
    <property type="match status" value="1"/>
</dbReference>
<keyword evidence="7" id="KW-1185">Reference proteome</keyword>
<evidence type="ECO:0000256" key="1">
    <source>
        <dbReference type="ARBA" id="ARBA00004496"/>
    </source>
</evidence>
<proteinExistence type="predicted"/>
<dbReference type="InterPro" id="IPR019903">
    <property type="entry name" value="RIC_family"/>
</dbReference>
<dbReference type="Proteomes" id="UP001597231">
    <property type="component" value="Unassembled WGS sequence"/>
</dbReference>
<gene>
    <name evidence="6" type="primary">ric</name>
    <name evidence="6" type="ORF">ACFQ38_07260</name>
</gene>
<evidence type="ECO:0000256" key="3">
    <source>
        <dbReference type="ARBA" id="ARBA00022723"/>
    </source>
</evidence>
<evidence type="ECO:0000256" key="2">
    <source>
        <dbReference type="ARBA" id="ARBA00022490"/>
    </source>
</evidence>
<evidence type="ECO:0000259" key="5">
    <source>
        <dbReference type="Pfam" id="PF01814"/>
    </source>
</evidence>
<sequence>MSQLTIETNVSEIVTVLPQSADLFRKLRIDYCCGGKISLREAAEQRELAPIDVLAKVQKMEEKWVSRQSMHPSSFGEKTLVAYIQEKYHESLREELPLLSPYVTKVARVHGERDPHLLKVLEIFNTLRKELIDHTDDEDLNVFPMILKFFENPSEELKYKLRPHVAELEEEHDNTGALFHELREITNHFTPPKDACGTYRLVYARLEQLEKDTFEHVHLENNILFERVKTHLN</sequence>
<keyword evidence="3" id="KW-0479">Metal-binding</keyword>
<organism evidence="6 7">
    <name type="scientific">Sporosarcina contaminans</name>
    <dbReference type="NCBI Taxonomy" id="633403"/>
    <lineage>
        <taxon>Bacteria</taxon>
        <taxon>Bacillati</taxon>
        <taxon>Bacillota</taxon>
        <taxon>Bacilli</taxon>
        <taxon>Bacillales</taxon>
        <taxon>Caryophanaceae</taxon>
        <taxon>Sporosarcina</taxon>
    </lineage>
</organism>
<evidence type="ECO:0000313" key="7">
    <source>
        <dbReference type="Proteomes" id="UP001597231"/>
    </source>
</evidence>
<dbReference type="Pfam" id="PF04405">
    <property type="entry name" value="ScdA_N"/>
    <property type="match status" value="1"/>
</dbReference>